<reference evidence="3 4" key="1">
    <citation type="submission" date="2024-04" db="EMBL/GenBank/DDBJ databases">
        <title>Genome assembly C_amara_ONT_v2.</title>
        <authorList>
            <person name="Yant L."/>
            <person name="Moore C."/>
            <person name="Slenker M."/>
        </authorList>
    </citation>
    <scope>NUCLEOTIDE SEQUENCE [LARGE SCALE GENOMIC DNA]</scope>
    <source>
        <tissue evidence="3">Leaf</tissue>
    </source>
</reference>
<comment type="caution">
    <text evidence="3">The sequence shown here is derived from an EMBL/GenBank/DDBJ whole genome shotgun (WGS) entry which is preliminary data.</text>
</comment>
<feature type="compositionally biased region" description="Basic residues" evidence="1">
    <location>
        <begin position="447"/>
        <end position="464"/>
    </location>
</feature>
<proteinExistence type="predicted"/>
<dbReference type="EMBL" id="JBANAX010000912">
    <property type="protein sequence ID" value="KAL1188827.1"/>
    <property type="molecule type" value="Genomic_DNA"/>
</dbReference>
<dbReference type="InterPro" id="IPR055327">
    <property type="entry name" value="TRAF1A/B"/>
</dbReference>
<protein>
    <submittedName>
        <fullName evidence="3">TNF receptor-associated factor-like protein</fullName>
    </submittedName>
</protein>
<dbReference type="AlphaFoldDB" id="A0ABD0Z283"/>
<dbReference type="Proteomes" id="UP001558713">
    <property type="component" value="Unassembled WGS sequence"/>
</dbReference>
<feature type="region of interest" description="Disordered" evidence="1">
    <location>
        <begin position="351"/>
        <end position="378"/>
    </location>
</feature>
<dbReference type="InterPro" id="IPR008974">
    <property type="entry name" value="TRAF-like"/>
</dbReference>
<feature type="compositionally biased region" description="Polar residues" evidence="1">
    <location>
        <begin position="634"/>
        <end position="652"/>
    </location>
</feature>
<dbReference type="PANTHER" id="PTHR47477">
    <property type="entry name" value="TNF RECEPTOR-ASSOCIATED FACTOR HOMOLOG 1A"/>
    <property type="match status" value="1"/>
</dbReference>
<dbReference type="Gene3D" id="2.60.210.10">
    <property type="entry name" value="Apoptosis, Tumor Necrosis Factor Receptor Associated Protein 2, Chain A"/>
    <property type="match status" value="1"/>
</dbReference>
<feature type="compositionally biased region" description="Basic and acidic residues" evidence="1">
    <location>
        <begin position="354"/>
        <end position="367"/>
    </location>
</feature>
<feature type="compositionally biased region" description="Polar residues" evidence="1">
    <location>
        <begin position="573"/>
        <end position="609"/>
    </location>
</feature>
<dbReference type="InterPro" id="IPR002083">
    <property type="entry name" value="MATH/TRAF_dom"/>
</dbReference>
<feature type="compositionally biased region" description="Low complexity" evidence="1">
    <location>
        <begin position="508"/>
        <end position="523"/>
    </location>
</feature>
<feature type="region of interest" description="Disordered" evidence="1">
    <location>
        <begin position="1"/>
        <end position="56"/>
    </location>
</feature>
<evidence type="ECO:0000313" key="4">
    <source>
        <dbReference type="Proteomes" id="UP001558713"/>
    </source>
</evidence>
<organism evidence="3 4">
    <name type="scientific">Cardamine amara subsp. amara</name>
    <dbReference type="NCBI Taxonomy" id="228776"/>
    <lineage>
        <taxon>Eukaryota</taxon>
        <taxon>Viridiplantae</taxon>
        <taxon>Streptophyta</taxon>
        <taxon>Embryophyta</taxon>
        <taxon>Tracheophyta</taxon>
        <taxon>Spermatophyta</taxon>
        <taxon>Magnoliopsida</taxon>
        <taxon>eudicotyledons</taxon>
        <taxon>Gunneridae</taxon>
        <taxon>Pentapetalae</taxon>
        <taxon>rosids</taxon>
        <taxon>malvids</taxon>
        <taxon>Brassicales</taxon>
        <taxon>Brassicaceae</taxon>
        <taxon>Cardamineae</taxon>
        <taxon>Cardamine</taxon>
    </lineage>
</organism>
<feature type="region of interest" description="Disordered" evidence="1">
    <location>
        <begin position="435"/>
        <end position="652"/>
    </location>
</feature>
<feature type="region of interest" description="Disordered" evidence="1">
    <location>
        <begin position="687"/>
        <end position="753"/>
    </location>
</feature>
<accession>A0ABD0Z283</accession>
<feature type="compositionally biased region" description="Basic and acidic residues" evidence="1">
    <location>
        <begin position="465"/>
        <end position="481"/>
    </location>
</feature>
<dbReference type="SUPFAM" id="SSF49599">
    <property type="entry name" value="TRAF domain-like"/>
    <property type="match status" value="1"/>
</dbReference>
<feature type="compositionally biased region" description="Low complexity" evidence="1">
    <location>
        <begin position="870"/>
        <end position="884"/>
    </location>
</feature>
<feature type="compositionally biased region" description="Low complexity" evidence="1">
    <location>
        <begin position="705"/>
        <end position="716"/>
    </location>
</feature>
<evidence type="ECO:0000256" key="1">
    <source>
        <dbReference type="SAM" id="MobiDB-lite"/>
    </source>
</evidence>
<dbReference type="CDD" id="cd00121">
    <property type="entry name" value="MATH"/>
    <property type="match status" value="1"/>
</dbReference>
<feature type="compositionally biased region" description="Polar residues" evidence="1">
    <location>
        <begin position="800"/>
        <end position="817"/>
    </location>
</feature>
<feature type="region of interest" description="Disordered" evidence="1">
    <location>
        <begin position="800"/>
        <end position="832"/>
    </location>
</feature>
<name>A0ABD0Z283_CARAN</name>
<feature type="compositionally biased region" description="Polar residues" evidence="1">
    <location>
        <begin position="21"/>
        <end position="45"/>
    </location>
</feature>
<feature type="region of interest" description="Disordered" evidence="1">
    <location>
        <begin position="849"/>
        <end position="884"/>
    </location>
</feature>
<gene>
    <name evidence="3" type="ORF">V5N11_021987</name>
</gene>
<feature type="compositionally biased region" description="Polar residues" evidence="1">
    <location>
        <begin position="744"/>
        <end position="753"/>
    </location>
</feature>
<feature type="domain" description="MATH" evidence="2">
    <location>
        <begin position="67"/>
        <end position="190"/>
    </location>
</feature>
<feature type="compositionally biased region" description="Basic and acidic residues" evidence="1">
    <location>
        <begin position="435"/>
        <end position="446"/>
    </location>
</feature>
<keyword evidence="4" id="KW-1185">Reference proteome</keyword>
<evidence type="ECO:0000259" key="2">
    <source>
        <dbReference type="PROSITE" id="PS50144"/>
    </source>
</evidence>
<dbReference type="PANTHER" id="PTHR47477:SF5">
    <property type="entry name" value="TNF RECEPTOR-ASSOCIATED FACTOR HOMOLOG 1B"/>
    <property type="match status" value="1"/>
</dbReference>
<sequence>MAETVNEDSGVGRSVEAVSNGKHSQSGEALSEWRSSGQVENGTPSTSPPFWDTDEDDDYGIKPSELFGKYEWKIPKFSEINKRELRSTPFEAGGYKWYILIYPQGCDVCNHLSLFLCVANYDKLLPGWSHFAQFTISVVTKDSKNSKFSDTLHRFWKKEHDWGWKKFMELPKLQDGFIDDDDSVTIKAQVQVIRERVDRPFRCLDCEYRRELVRVYLKNVDQICRGFVEERRSKLGRLIEDKARWTSFGVFWLGMDQNSRRRMSIEKMDVILKGVVKHFFIEKEVTSTLVMDSLYSGLKALKGQTKNKKGRPRLLDAKDLPAPIVSVDKDMFVLVDDVLLLLERAALEPMPSLPKDEKSQNRTKDGNDGEEVNNEAHELNERRLTELGRRTVEIFVLAHIFSSKIEVAYQEAIALKRQEELIREEEEAWLAETEQRAKRGVAEREKKSKKKQAKLKRNKNKGKDKRKEEKVSFATHEKDLEENQNGEEEKDSITEQAQSSAEKPDTLGDVSDISDSVDGSADIPQPDLEDGDNSSVHWNTDALEIHPPPSGVISRDRGISISTPNGISERKNQSTMDDSSSTCSNDSIRSGVTNGSCQGNAFNFRNQKSPNKRKNQQIKVISDAHSLPSETDDQPSTLGTDPNSRNYSSEASNVGESDWVIVSHFQEPVSSRNRSPVGKERNMAQTIANSVDMDRPKENSAAVLSSPRSVSKNPSSLGQTKPEKKSVSNADAVPNRKVMLTAGPPSSSQLVPSSDIQAQTVGLRADVQKMAAPKQAATTTTISRPSSAPIVPAMQPTPITVSSSVQPTTSLPRSVSSAGRLGPDPSLHNQQPYIPQSYKHAIVGNSLGSSSSFNHHHANSHGVVPTTLPSSSYSQTPTSSYQSSFPFSQDGGHLWTGRNSNSVNIGMNTNPYTPAVTSNRSLNHMNTQMAQQQAQSLMTDEFPHLDIINDLLEDEQCSNMVFNGSIFNPQPQVFNSQYPHHGDLGVSGELLSGGRSRSFGEGGVHYMPRVSAYGTDGLIPTQWQMASMDLSLLAMRNNNNMEDVTSPANYHHTYFGLNLPNPSFSSGINGYTEFRPSNGH</sequence>
<dbReference type="PROSITE" id="PS50144">
    <property type="entry name" value="MATH"/>
    <property type="match status" value="1"/>
</dbReference>
<dbReference type="SMART" id="SM00061">
    <property type="entry name" value="MATH"/>
    <property type="match status" value="1"/>
</dbReference>
<dbReference type="Pfam" id="PF22486">
    <property type="entry name" value="MATH_2"/>
    <property type="match status" value="1"/>
</dbReference>
<evidence type="ECO:0000313" key="3">
    <source>
        <dbReference type="EMBL" id="KAL1188827.1"/>
    </source>
</evidence>